<organism evidence="1 2">
    <name type="scientific">Characodon lateralis</name>
    <dbReference type="NCBI Taxonomy" id="208331"/>
    <lineage>
        <taxon>Eukaryota</taxon>
        <taxon>Metazoa</taxon>
        <taxon>Chordata</taxon>
        <taxon>Craniata</taxon>
        <taxon>Vertebrata</taxon>
        <taxon>Euteleostomi</taxon>
        <taxon>Actinopterygii</taxon>
        <taxon>Neopterygii</taxon>
        <taxon>Teleostei</taxon>
        <taxon>Neoteleostei</taxon>
        <taxon>Acanthomorphata</taxon>
        <taxon>Ovalentaria</taxon>
        <taxon>Atherinomorphae</taxon>
        <taxon>Cyprinodontiformes</taxon>
        <taxon>Goodeidae</taxon>
        <taxon>Characodon</taxon>
    </lineage>
</organism>
<dbReference type="Proteomes" id="UP001352852">
    <property type="component" value="Unassembled WGS sequence"/>
</dbReference>
<evidence type="ECO:0000313" key="2">
    <source>
        <dbReference type="Proteomes" id="UP001352852"/>
    </source>
</evidence>
<evidence type="ECO:0000313" key="1">
    <source>
        <dbReference type="EMBL" id="MED6284764.1"/>
    </source>
</evidence>
<name>A0ABU7EC39_9TELE</name>
<keyword evidence="2" id="KW-1185">Reference proteome</keyword>
<dbReference type="EMBL" id="JAHUTJ010051444">
    <property type="protein sequence ID" value="MED6284764.1"/>
    <property type="molecule type" value="Genomic_DNA"/>
</dbReference>
<gene>
    <name evidence="1" type="ORF">CHARACLAT_022325</name>
</gene>
<accession>A0ABU7EC39</accession>
<proteinExistence type="predicted"/>
<sequence length="101" mass="11083">MADCSVVALLALEFRCFRCLIADCNLRGNCAPCCAQLAEGRNKEPNISSLSLNFTESIHKQINPADTRRHSAPLVLLKPPPGVSHWMSLFTVALPLTFTQT</sequence>
<evidence type="ECO:0008006" key="3">
    <source>
        <dbReference type="Google" id="ProtNLM"/>
    </source>
</evidence>
<protein>
    <recommendedName>
        <fullName evidence="3">Secreted protein</fullName>
    </recommendedName>
</protein>
<comment type="caution">
    <text evidence="1">The sequence shown here is derived from an EMBL/GenBank/DDBJ whole genome shotgun (WGS) entry which is preliminary data.</text>
</comment>
<reference evidence="1 2" key="1">
    <citation type="submission" date="2021-06" db="EMBL/GenBank/DDBJ databases">
        <authorList>
            <person name="Palmer J.M."/>
        </authorList>
    </citation>
    <scope>NUCLEOTIDE SEQUENCE [LARGE SCALE GENOMIC DNA]</scope>
    <source>
        <strain evidence="1 2">CL_MEX2019</strain>
        <tissue evidence="1">Muscle</tissue>
    </source>
</reference>